<dbReference type="Proteomes" id="UP001248536">
    <property type="component" value="Unassembled WGS sequence"/>
</dbReference>
<dbReference type="Gene3D" id="3.30.70.920">
    <property type="match status" value="1"/>
</dbReference>
<gene>
    <name evidence="1" type="ORF">NC662_13445</name>
</gene>
<dbReference type="InterPro" id="IPR011008">
    <property type="entry name" value="Dimeric_a/b-barrel"/>
</dbReference>
<dbReference type="SUPFAM" id="SSF46785">
    <property type="entry name" value="Winged helix' DNA-binding domain"/>
    <property type="match status" value="1"/>
</dbReference>
<dbReference type="PANTHER" id="PTHR43413:SF6">
    <property type="entry name" value="REGULATORY PROTEIN ASNC"/>
    <property type="match status" value="1"/>
</dbReference>
<sequence length="338" mass="38458">MTMSNTNTIEDRVIEQLYTDSTQTSDDIAGSIDATPTEVEHKINELREEGKVGSEIAVVDPARVGYSVPSYHLVDLERNYDGIIDEGLKKIGQWEGSQVAMITLGDYDVIIRKISKSGPEVDRFSTNVFIQPDRGSGKPDIDSKFYSMETFTIQQWIRWRGSDFKKGEQRDRRTVDLNDLQRIVLNELQSDASFRNRPSDLSDKIDMISSPDEVAKAIDYLIDKEVIRKFSVRIDPGLTDGWYRAFFGISTERGRYDDVVDNLQTENPLYVPYILSGLGFNWADIAIELNFKSIDHLDNITDRIRSMDGVKRSRTFLSTRVPYFIDEVPLNSPSADGI</sequence>
<protein>
    <submittedName>
        <fullName evidence="1">Lrp/AsnC family transcriptional regulator</fullName>
    </submittedName>
</protein>
<dbReference type="EMBL" id="JAMQCP010000002">
    <property type="protein sequence ID" value="MDS0254718.1"/>
    <property type="molecule type" value="Genomic_DNA"/>
</dbReference>
<name>A0ABU2F2C8_HALAR</name>
<comment type="caution">
    <text evidence="1">The sequence shown here is derived from an EMBL/GenBank/DDBJ whole genome shotgun (WGS) entry which is preliminary data.</text>
</comment>
<keyword evidence="2" id="KW-1185">Reference proteome</keyword>
<proteinExistence type="predicted"/>
<dbReference type="InterPro" id="IPR050684">
    <property type="entry name" value="HTH-Siroheme_Decarb"/>
</dbReference>
<evidence type="ECO:0000313" key="2">
    <source>
        <dbReference type="Proteomes" id="UP001248536"/>
    </source>
</evidence>
<accession>A0ABU2F2C8</accession>
<dbReference type="RefSeq" id="WP_160163356.1">
    <property type="nucleotide sequence ID" value="NZ_BAABDY010000004.1"/>
</dbReference>
<reference evidence="1 2" key="1">
    <citation type="submission" date="2022-06" db="EMBL/GenBank/DDBJ databases">
        <title>Haloarcula sp. a new haloarchaeum isolate from saline soil.</title>
        <authorList>
            <person name="Strakova D."/>
            <person name="Galisteo C."/>
            <person name="Sanchez-Porro C."/>
            <person name="Ventosa A."/>
        </authorList>
    </citation>
    <scope>NUCLEOTIDE SEQUENCE [LARGE SCALE GENOMIC DNA]</scope>
    <source>
        <strain evidence="1 2">JCM 15760</strain>
    </source>
</reference>
<dbReference type="SUPFAM" id="SSF54909">
    <property type="entry name" value="Dimeric alpha+beta barrel"/>
    <property type="match status" value="1"/>
</dbReference>
<evidence type="ECO:0000313" key="1">
    <source>
        <dbReference type="EMBL" id="MDS0254718.1"/>
    </source>
</evidence>
<organism evidence="1 2">
    <name type="scientific">Haloarcula argentinensis</name>
    <dbReference type="NCBI Taxonomy" id="43776"/>
    <lineage>
        <taxon>Archaea</taxon>
        <taxon>Methanobacteriati</taxon>
        <taxon>Methanobacteriota</taxon>
        <taxon>Stenosarchaea group</taxon>
        <taxon>Halobacteria</taxon>
        <taxon>Halobacteriales</taxon>
        <taxon>Haloarculaceae</taxon>
        <taxon>Haloarcula</taxon>
    </lineage>
</organism>
<dbReference type="PANTHER" id="PTHR43413">
    <property type="entry name" value="TRANSCRIPTIONAL REGULATOR, ASNC FAMILY"/>
    <property type="match status" value="1"/>
</dbReference>
<dbReference type="InterPro" id="IPR036390">
    <property type="entry name" value="WH_DNA-bd_sf"/>
</dbReference>